<name>A0A9X2LBS2_9PROT</name>
<evidence type="ECO:0000256" key="5">
    <source>
        <dbReference type="ARBA" id="ARBA00023049"/>
    </source>
</evidence>
<organism evidence="8 9">
    <name type="scientific">Parvularcula maris</name>
    <dbReference type="NCBI Taxonomy" id="2965077"/>
    <lineage>
        <taxon>Bacteria</taxon>
        <taxon>Pseudomonadati</taxon>
        <taxon>Pseudomonadota</taxon>
        <taxon>Alphaproteobacteria</taxon>
        <taxon>Parvularculales</taxon>
        <taxon>Parvularculaceae</taxon>
        <taxon>Parvularcula</taxon>
    </lineage>
</organism>
<sequence length="240" mass="26387">MSTTVSTKDLAAGHRKRLRERFMEGGPEGVRDYELLELILFAAIPRRDVKPLAKVLLAEFGSFADVISAPRDRLEAVTVRIDGKPPLTCTPGVLAQFAIVRAAALQLSAANVMGRQVLTSYEALIDYCRANVAYEQVEQFRILFLDNKNALIADEKQQTGTINHTPVYPREVVKRALTLNAGAMILVHNHPSGDPTPSRADIAMTEKIVEAAKAVDITVHDHLIIGRGRHTSFREQGLIG</sequence>
<dbReference type="AlphaFoldDB" id="A0A9X2LBS2"/>
<reference evidence="8" key="1">
    <citation type="submission" date="2022-07" db="EMBL/GenBank/DDBJ databases">
        <title>Parvularcula maris sp. nov., an algicidal bacterium isolated from seawater.</title>
        <authorList>
            <person name="Li F."/>
        </authorList>
    </citation>
    <scope>NUCLEOTIDE SEQUENCE</scope>
    <source>
        <strain evidence="8">BGMRC 0090</strain>
    </source>
</reference>
<gene>
    <name evidence="8" type="primary">radC</name>
    <name evidence="8" type="ORF">NOG11_14370</name>
</gene>
<evidence type="ECO:0000259" key="7">
    <source>
        <dbReference type="PROSITE" id="PS50249"/>
    </source>
</evidence>
<feature type="domain" description="MPN" evidence="7">
    <location>
        <begin position="117"/>
        <end position="239"/>
    </location>
</feature>
<dbReference type="PROSITE" id="PS01302">
    <property type="entry name" value="UPF0758"/>
    <property type="match status" value="1"/>
</dbReference>
<keyword evidence="2" id="KW-0479">Metal-binding</keyword>
<evidence type="ECO:0000256" key="1">
    <source>
        <dbReference type="ARBA" id="ARBA00022670"/>
    </source>
</evidence>
<keyword evidence="4" id="KW-0862">Zinc</keyword>
<dbReference type="NCBIfam" id="TIGR00608">
    <property type="entry name" value="radc"/>
    <property type="match status" value="1"/>
</dbReference>
<dbReference type="SUPFAM" id="SSF102712">
    <property type="entry name" value="JAB1/MPN domain"/>
    <property type="match status" value="1"/>
</dbReference>
<accession>A0A9X2LBS2</accession>
<evidence type="ECO:0000313" key="9">
    <source>
        <dbReference type="Proteomes" id="UP001142610"/>
    </source>
</evidence>
<dbReference type="PANTHER" id="PTHR30471">
    <property type="entry name" value="DNA REPAIR PROTEIN RADC"/>
    <property type="match status" value="1"/>
</dbReference>
<dbReference type="InterPro" id="IPR025657">
    <property type="entry name" value="RadC_JAB"/>
</dbReference>
<dbReference type="InterPro" id="IPR037518">
    <property type="entry name" value="MPN"/>
</dbReference>
<dbReference type="GO" id="GO:0006508">
    <property type="term" value="P:proteolysis"/>
    <property type="evidence" value="ECO:0007669"/>
    <property type="project" value="UniProtKB-KW"/>
</dbReference>
<evidence type="ECO:0000256" key="6">
    <source>
        <dbReference type="RuleBase" id="RU003797"/>
    </source>
</evidence>
<evidence type="ECO:0000313" key="8">
    <source>
        <dbReference type="EMBL" id="MCQ8186564.1"/>
    </source>
</evidence>
<keyword evidence="1" id="KW-0645">Protease</keyword>
<dbReference type="CDD" id="cd08071">
    <property type="entry name" value="MPN_DUF2466"/>
    <property type="match status" value="1"/>
</dbReference>
<comment type="caution">
    <text evidence="8">The sequence shown here is derived from an EMBL/GenBank/DDBJ whole genome shotgun (WGS) entry which is preliminary data.</text>
</comment>
<comment type="similarity">
    <text evidence="6">Belongs to the UPF0758 family.</text>
</comment>
<keyword evidence="5" id="KW-0482">Metalloprotease</keyword>
<keyword evidence="9" id="KW-1185">Reference proteome</keyword>
<dbReference type="PANTHER" id="PTHR30471:SF3">
    <property type="entry name" value="UPF0758 PROTEIN YEES-RELATED"/>
    <property type="match status" value="1"/>
</dbReference>
<dbReference type="NCBIfam" id="NF000642">
    <property type="entry name" value="PRK00024.1"/>
    <property type="match status" value="1"/>
</dbReference>
<keyword evidence="3" id="KW-0378">Hydrolase</keyword>
<dbReference type="EMBL" id="JANIBC010000022">
    <property type="protein sequence ID" value="MCQ8186564.1"/>
    <property type="molecule type" value="Genomic_DNA"/>
</dbReference>
<dbReference type="GO" id="GO:0046872">
    <property type="term" value="F:metal ion binding"/>
    <property type="evidence" value="ECO:0007669"/>
    <property type="project" value="UniProtKB-KW"/>
</dbReference>
<dbReference type="RefSeq" id="WP_256620499.1">
    <property type="nucleotide sequence ID" value="NZ_JANIBC010000022.1"/>
</dbReference>
<proteinExistence type="inferred from homology"/>
<dbReference type="InterPro" id="IPR020891">
    <property type="entry name" value="UPF0758_CS"/>
</dbReference>
<dbReference type="GO" id="GO:0008237">
    <property type="term" value="F:metallopeptidase activity"/>
    <property type="evidence" value="ECO:0007669"/>
    <property type="project" value="UniProtKB-KW"/>
</dbReference>
<dbReference type="Proteomes" id="UP001142610">
    <property type="component" value="Unassembled WGS sequence"/>
</dbReference>
<dbReference type="Pfam" id="PF04002">
    <property type="entry name" value="RadC"/>
    <property type="match status" value="1"/>
</dbReference>
<dbReference type="PROSITE" id="PS50249">
    <property type="entry name" value="MPN"/>
    <property type="match status" value="1"/>
</dbReference>
<protein>
    <submittedName>
        <fullName evidence="8">DNA repair protein RadC</fullName>
    </submittedName>
</protein>
<dbReference type="InterPro" id="IPR001405">
    <property type="entry name" value="UPF0758"/>
</dbReference>
<evidence type="ECO:0000256" key="4">
    <source>
        <dbReference type="ARBA" id="ARBA00022833"/>
    </source>
</evidence>
<evidence type="ECO:0000256" key="3">
    <source>
        <dbReference type="ARBA" id="ARBA00022801"/>
    </source>
</evidence>
<evidence type="ECO:0000256" key="2">
    <source>
        <dbReference type="ARBA" id="ARBA00022723"/>
    </source>
</evidence>
<dbReference type="Gene3D" id="3.40.140.10">
    <property type="entry name" value="Cytidine Deaminase, domain 2"/>
    <property type="match status" value="1"/>
</dbReference>